<name>A0A7R9M3V2_9ACAR</name>
<accession>A0A7R9M3V2</accession>
<evidence type="ECO:0000256" key="2">
    <source>
        <dbReference type="RuleBase" id="RU000363"/>
    </source>
</evidence>
<dbReference type="EMBL" id="CAJPVJ010006233">
    <property type="protein sequence ID" value="CAG2170265.1"/>
    <property type="molecule type" value="Genomic_DNA"/>
</dbReference>
<dbReference type="PANTHER" id="PTHR43157">
    <property type="entry name" value="PHOSPHATIDYLINOSITOL-GLYCAN BIOSYNTHESIS CLASS F PROTEIN-RELATED"/>
    <property type="match status" value="1"/>
</dbReference>
<dbReference type="AlphaFoldDB" id="A0A7R9M3V2"/>
<keyword evidence="1" id="KW-0560">Oxidoreductase</keyword>
<dbReference type="InterPro" id="IPR036291">
    <property type="entry name" value="NAD(P)-bd_dom_sf"/>
</dbReference>
<evidence type="ECO:0000313" key="4">
    <source>
        <dbReference type="Proteomes" id="UP000728032"/>
    </source>
</evidence>
<sequence>MDGKVCVITGATSGIGLVVAKELAEKGAKVIIGSRDLTRAQEVCDDILKDHPSATVECHVCDLASFASVRQFVSQLQSEPHIDILVNNGSVLGVPLSKTVDGFETTFQTNYLSHFMLTLCLLDQLKASQLARVVNTVSASYSRAAPEGIDFEDFNYEKRSNYSSHLAYCRSKLALIWFTRQLATRLEATNVHIYAAYPGLSKTSLTRHITGFYGLIWKVMSFFICKGPELGSQTLLFCIADKETGRESGHYYNDCSLVGDKNLKSIATNDELARRLWDILE</sequence>
<dbReference type="SUPFAM" id="SSF51735">
    <property type="entry name" value="NAD(P)-binding Rossmann-fold domains"/>
    <property type="match status" value="1"/>
</dbReference>
<dbReference type="PANTHER" id="PTHR43157:SF31">
    <property type="entry name" value="PHOSPHATIDYLINOSITOL-GLYCAN BIOSYNTHESIS CLASS F PROTEIN"/>
    <property type="match status" value="1"/>
</dbReference>
<dbReference type="InterPro" id="IPR002347">
    <property type="entry name" value="SDR_fam"/>
</dbReference>
<dbReference type="CDD" id="cd05327">
    <property type="entry name" value="retinol-DH_like_SDR_c_like"/>
    <property type="match status" value="1"/>
</dbReference>
<organism evidence="3">
    <name type="scientific">Oppiella nova</name>
    <dbReference type="NCBI Taxonomy" id="334625"/>
    <lineage>
        <taxon>Eukaryota</taxon>
        <taxon>Metazoa</taxon>
        <taxon>Ecdysozoa</taxon>
        <taxon>Arthropoda</taxon>
        <taxon>Chelicerata</taxon>
        <taxon>Arachnida</taxon>
        <taxon>Acari</taxon>
        <taxon>Acariformes</taxon>
        <taxon>Sarcoptiformes</taxon>
        <taxon>Oribatida</taxon>
        <taxon>Brachypylina</taxon>
        <taxon>Oppioidea</taxon>
        <taxon>Oppiidae</taxon>
        <taxon>Oppiella</taxon>
    </lineage>
</organism>
<dbReference type="PRINTS" id="PR00080">
    <property type="entry name" value="SDRFAMILY"/>
</dbReference>
<comment type="similarity">
    <text evidence="2">Belongs to the short-chain dehydrogenases/reductases (SDR) family.</text>
</comment>
<gene>
    <name evidence="3" type="ORF">ONB1V03_LOCUS9736</name>
</gene>
<reference evidence="3" key="1">
    <citation type="submission" date="2020-11" db="EMBL/GenBank/DDBJ databases">
        <authorList>
            <person name="Tran Van P."/>
        </authorList>
    </citation>
    <scope>NUCLEOTIDE SEQUENCE</scope>
</reference>
<dbReference type="Proteomes" id="UP000728032">
    <property type="component" value="Unassembled WGS sequence"/>
</dbReference>
<dbReference type="OrthoDB" id="6482694at2759"/>
<proteinExistence type="inferred from homology"/>
<dbReference type="PRINTS" id="PR00081">
    <property type="entry name" value="GDHRDH"/>
</dbReference>
<dbReference type="EMBL" id="OC921058">
    <property type="protein sequence ID" value="CAD7653078.1"/>
    <property type="molecule type" value="Genomic_DNA"/>
</dbReference>
<protein>
    <submittedName>
        <fullName evidence="3">Uncharacterized protein</fullName>
    </submittedName>
</protein>
<dbReference type="Pfam" id="PF00106">
    <property type="entry name" value="adh_short"/>
    <property type="match status" value="1"/>
</dbReference>
<keyword evidence="4" id="KW-1185">Reference proteome</keyword>
<dbReference type="Gene3D" id="3.40.50.720">
    <property type="entry name" value="NAD(P)-binding Rossmann-like Domain"/>
    <property type="match status" value="1"/>
</dbReference>
<dbReference type="GO" id="GO:0016491">
    <property type="term" value="F:oxidoreductase activity"/>
    <property type="evidence" value="ECO:0007669"/>
    <property type="project" value="UniProtKB-KW"/>
</dbReference>
<evidence type="ECO:0000313" key="3">
    <source>
        <dbReference type="EMBL" id="CAD7653078.1"/>
    </source>
</evidence>
<feature type="non-terminal residue" evidence="3">
    <location>
        <position position="1"/>
    </location>
</feature>
<evidence type="ECO:0000256" key="1">
    <source>
        <dbReference type="ARBA" id="ARBA00023002"/>
    </source>
</evidence>